<evidence type="ECO:0000259" key="2">
    <source>
        <dbReference type="Pfam" id="PF03795"/>
    </source>
</evidence>
<proteinExistence type="inferred from homology"/>
<organism evidence="3 4">
    <name type="scientific">Microbacterium invictum</name>
    <dbReference type="NCBI Taxonomy" id="515415"/>
    <lineage>
        <taxon>Bacteria</taxon>
        <taxon>Bacillati</taxon>
        <taxon>Actinomycetota</taxon>
        <taxon>Actinomycetes</taxon>
        <taxon>Micrococcales</taxon>
        <taxon>Microbacteriaceae</taxon>
        <taxon>Microbacterium</taxon>
    </lineage>
</organism>
<sequence>MSVQWLYRIVPVRPGMVDTITPDEQSAVAAHFGYLVDLRNRGVLILAGRTQEADPFGIVIFEADDEDAARGIAEADPAVAAGVFAMTLHPYAVAVARPGFDLPG</sequence>
<evidence type="ECO:0000256" key="1">
    <source>
        <dbReference type="ARBA" id="ARBA00007689"/>
    </source>
</evidence>
<dbReference type="InterPro" id="IPR005545">
    <property type="entry name" value="YCII"/>
</dbReference>
<dbReference type="Pfam" id="PF03795">
    <property type="entry name" value="YCII"/>
    <property type="match status" value="1"/>
</dbReference>
<accession>A0AA40SMQ6</accession>
<dbReference type="AlphaFoldDB" id="A0AA40SMQ6"/>
<reference evidence="3 4" key="1">
    <citation type="submission" date="2020-08" db="EMBL/GenBank/DDBJ databases">
        <title>Sequencing the genomes of 1000 actinobacteria strains.</title>
        <authorList>
            <person name="Klenk H.-P."/>
        </authorList>
    </citation>
    <scope>NUCLEOTIDE SEQUENCE [LARGE SCALE GENOMIC DNA]</scope>
    <source>
        <strain evidence="3 4">DSM 19600</strain>
    </source>
</reference>
<dbReference type="EMBL" id="JACIFH010000001">
    <property type="protein sequence ID" value="MBB4138984.1"/>
    <property type="molecule type" value="Genomic_DNA"/>
</dbReference>
<dbReference type="Gene3D" id="3.30.70.1060">
    <property type="entry name" value="Dimeric alpha+beta barrel"/>
    <property type="match status" value="1"/>
</dbReference>
<keyword evidence="4" id="KW-1185">Reference proteome</keyword>
<evidence type="ECO:0000313" key="4">
    <source>
        <dbReference type="Proteomes" id="UP000549113"/>
    </source>
</evidence>
<dbReference type="InterPro" id="IPR011008">
    <property type="entry name" value="Dimeric_a/b-barrel"/>
</dbReference>
<feature type="domain" description="YCII-related" evidence="2">
    <location>
        <begin position="22"/>
        <end position="85"/>
    </location>
</feature>
<comment type="caution">
    <text evidence="3">The sequence shown here is derived from an EMBL/GenBank/DDBJ whole genome shotgun (WGS) entry which is preliminary data.</text>
</comment>
<protein>
    <submittedName>
        <fullName evidence="3">Uncharacterized protein YciI</fullName>
    </submittedName>
</protein>
<dbReference type="RefSeq" id="WP_183498690.1">
    <property type="nucleotide sequence ID" value="NZ_BAABCO010000001.1"/>
</dbReference>
<dbReference type="Proteomes" id="UP000549113">
    <property type="component" value="Unassembled WGS sequence"/>
</dbReference>
<dbReference type="SUPFAM" id="SSF54909">
    <property type="entry name" value="Dimeric alpha+beta barrel"/>
    <property type="match status" value="1"/>
</dbReference>
<comment type="similarity">
    <text evidence="1">Belongs to the YciI family.</text>
</comment>
<evidence type="ECO:0000313" key="3">
    <source>
        <dbReference type="EMBL" id="MBB4138984.1"/>
    </source>
</evidence>
<gene>
    <name evidence="3" type="ORF">BKA10_000778</name>
</gene>
<name>A0AA40SMQ6_9MICO</name>